<proteinExistence type="predicted"/>
<organism evidence="3 4">
    <name type="scientific">Tetrapyrgos nigripes</name>
    <dbReference type="NCBI Taxonomy" id="182062"/>
    <lineage>
        <taxon>Eukaryota</taxon>
        <taxon>Fungi</taxon>
        <taxon>Dikarya</taxon>
        <taxon>Basidiomycota</taxon>
        <taxon>Agaricomycotina</taxon>
        <taxon>Agaricomycetes</taxon>
        <taxon>Agaricomycetidae</taxon>
        <taxon>Agaricales</taxon>
        <taxon>Marasmiineae</taxon>
        <taxon>Marasmiaceae</taxon>
        <taxon>Tetrapyrgos</taxon>
    </lineage>
</organism>
<feature type="compositionally biased region" description="Basic and acidic residues" evidence="1">
    <location>
        <begin position="61"/>
        <end position="76"/>
    </location>
</feature>
<dbReference type="CDD" id="cd09917">
    <property type="entry name" value="F-box_SF"/>
    <property type="match status" value="1"/>
</dbReference>
<feature type="domain" description="F-box" evidence="2">
    <location>
        <begin position="87"/>
        <end position="136"/>
    </location>
</feature>
<evidence type="ECO:0000313" key="4">
    <source>
        <dbReference type="Proteomes" id="UP000559256"/>
    </source>
</evidence>
<dbReference type="SMART" id="SM00256">
    <property type="entry name" value="FBOX"/>
    <property type="match status" value="1"/>
</dbReference>
<keyword evidence="4" id="KW-1185">Reference proteome</keyword>
<evidence type="ECO:0000313" key="3">
    <source>
        <dbReference type="EMBL" id="KAF5368094.1"/>
    </source>
</evidence>
<comment type="caution">
    <text evidence="3">The sequence shown here is derived from an EMBL/GenBank/DDBJ whole genome shotgun (WGS) entry which is preliminary data.</text>
</comment>
<dbReference type="EMBL" id="JAACJM010000017">
    <property type="protein sequence ID" value="KAF5368094.1"/>
    <property type="molecule type" value="Genomic_DNA"/>
</dbReference>
<dbReference type="Proteomes" id="UP000559256">
    <property type="component" value="Unassembled WGS sequence"/>
</dbReference>
<dbReference type="OrthoDB" id="2322499at2759"/>
<dbReference type="InterPro" id="IPR001810">
    <property type="entry name" value="F-box_dom"/>
</dbReference>
<protein>
    <recommendedName>
        <fullName evidence="2">F-box domain-containing protein</fullName>
    </recommendedName>
</protein>
<name>A0A8H5LSU2_9AGAR</name>
<evidence type="ECO:0000256" key="1">
    <source>
        <dbReference type="SAM" id="MobiDB-lite"/>
    </source>
</evidence>
<gene>
    <name evidence="3" type="ORF">D9758_004416</name>
</gene>
<dbReference type="AlphaFoldDB" id="A0A8H5LSU2"/>
<accession>A0A8H5LSU2</accession>
<evidence type="ECO:0000259" key="2">
    <source>
        <dbReference type="PROSITE" id="PS50181"/>
    </source>
</evidence>
<sequence length="378" mass="44419">MSRRSTRLEEKRRTTGVDPYEVIIQQLGYEENLDGEPKLYESDSVSSDDEIFRRPKKRSKQSNEDQGAKGTKDKSASQRIRGRRGILQKVKEMPLDILFETFSYLEPLDILHLARTSHDLRDLLMSRSSSSVWRNARRNIVGIPPLPFDMDEPQYANLAFDSYCHICMQPRCENILWQFRTRCCRNCITTSLVSVSDLVGVWRTTYARTFSVFELVKDYVPYMSVTPWQGPWGGEDRVYYPPVVKRFRREFKAIEKDQEKLDAWVKEKREQYKGLMEHVEQCSSWSKSRHEERKAEFEEVRRRRKEQIVKKLSDIGWAGELQHIPDLVFSQHKLVHQAKELTEKGWKSISGPLLAYLAEHKESRLDNQQITQTSPVPE</sequence>
<reference evidence="3 4" key="1">
    <citation type="journal article" date="2020" name="ISME J.">
        <title>Uncovering the hidden diversity of litter-decomposition mechanisms in mushroom-forming fungi.</title>
        <authorList>
            <person name="Floudas D."/>
            <person name="Bentzer J."/>
            <person name="Ahren D."/>
            <person name="Johansson T."/>
            <person name="Persson P."/>
            <person name="Tunlid A."/>
        </authorList>
    </citation>
    <scope>NUCLEOTIDE SEQUENCE [LARGE SCALE GENOMIC DNA]</scope>
    <source>
        <strain evidence="3 4">CBS 291.85</strain>
    </source>
</reference>
<dbReference type="InterPro" id="IPR036047">
    <property type="entry name" value="F-box-like_dom_sf"/>
</dbReference>
<dbReference type="PROSITE" id="PS50181">
    <property type="entry name" value="FBOX"/>
    <property type="match status" value="1"/>
</dbReference>
<dbReference type="SUPFAM" id="SSF81383">
    <property type="entry name" value="F-box domain"/>
    <property type="match status" value="1"/>
</dbReference>
<feature type="region of interest" description="Disordered" evidence="1">
    <location>
        <begin position="34"/>
        <end position="83"/>
    </location>
</feature>
<dbReference type="Pfam" id="PF00646">
    <property type="entry name" value="F-box"/>
    <property type="match status" value="1"/>
</dbReference>